<keyword evidence="4 8" id="KW-0812">Transmembrane</keyword>
<proteinExistence type="inferred from homology"/>
<feature type="transmembrane region" description="Helical" evidence="9">
    <location>
        <begin position="322"/>
        <end position="344"/>
    </location>
</feature>
<dbReference type="Gene3D" id="1.20.1080.10">
    <property type="entry name" value="Glycerol uptake facilitator protein"/>
    <property type="match status" value="1"/>
</dbReference>
<feature type="transmembrane region" description="Helical" evidence="9">
    <location>
        <begin position="287"/>
        <end position="310"/>
    </location>
</feature>
<dbReference type="Proteomes" id="UP001201812">
    <property type="component" value="Unassembled WGS sequence"/>
</dbReference>
<keyword evidence="6 9" id="KW-0472">Membrane</keyword>
<dbReference type="NCBIfam" id="TIGR00861">
    <property type="entry name" value="MIP"/>
    <property type="match status" value="1"/>
</dbReference>
<accession>A0AAD4NFI3</accession>
<dbReference type="InterPro" id="IPR050363">
    <property type="entry name" value="MIP/Aquaporin"/>
</dbReference>
<dbReference type="GO" id="GO:0015250">
    <property type="term" value="F:water channel activity"/>
    <property type="evidence" value="ECO:0007669"/>
    <property type="project" value="TreeGrafter"/>
</dbReference>
<comment type="subcellular location">
    <subcellularLocation>
        <location evidence="1">Membrane</location>
        <topology evidence="1">Multi-pass membrane protein</topology>
    </subcellularLocation>
</comment>
<keyword evidence="11" id="KW-1185">Reference proteome</keyword>
<evidence type="ECO:0000256" key="7">
    <source>
        <dbReference type="ARBA" id="ARBA00045280"/>
    </source>
</evidence>
<protein>
    <submittedName>
        <fullName evidence="10">Major intrinsic protein domain-containing protein</fullName>
    </submittedName>
</protein>
<evidence type="ECO:0000256" key="1">
    <source>
        <dbReference type="ARBA" id="ARBA00004141"/>
    </source>
</evidence>
<dbReference type="GO" id="GO:0016323">
    <property type="term" value="C:basolateral plasma membrane"/>
    <property type="evidence" value="ECO:0007669"/>
    <property type="project" value="TreeGrafter"/>
</dbReference>
<evidence type="ECO:0000313" key="10">
    <source>
        <dbReference type="EMBL" id="KAI1723557.1"/>
    </source>
</evidence>
<comment type="similarity">
    <text evidence="2 8">Belongs to the MIP/aquaporin (TC 1.A.8) family.</text>
</comment>
<dbReference type="PRINTS" id="PR00783">
    <property type="entry name" value="MINTRINSICP"/>
</dbReference>
<dbReference type="Pfam" id="PF00230">
    <property type="entry name" value="MIP"/>
    <property type="match status" value="1"/>
</dbReference>
<dbReference type="InterPro" id="IPR023271">
    <property type="entry name" value="Aquaporin-like"/>
</dbReference>
<dbReference type="InterPro" id="IPR000425">
    <property type="entry name" value="MIP"/>
</dbReference>
<evidence type="ECO:0000256" key="8">
    <source>
        <dbReference type="RuleBase" id="RU000477"/>
    </source>
</evidence>
<evidence type="ECO:0000256" key="4">
    <source>
        <dbReference type="ARBA" id="ARBA00022692"/>
    </source>
</evidence>
<gene>
    <name evidence="10" type="ORF">DdX_03718</name>
</gene>
<evidence type="ECO:0000256" key="6">
    <source>
        <dbReference type="ARBA" id="ARBA00023136"/>
    </source>
</evidence>
<dbReference type="EMBL" id="JAKKPZ010000003">
    <property type="protein sequence ID" value="KAI1723557.1"/>
    <property type="molecule type" value="Genomic_DNA"/>
</dbReference>
<reference evidence="10" key="1">
    <citation type="submission" date="2022-01" db="EMBL/GenBank/DDBJ databases">
        <title>Genome Sequence Resource for Two Populations of Ditylenchus destructor, the Migratory Endoparasitic Phytonematode.</title>
        <authorList>
            <person name="Zhang H."/>
            <person name="Lin R."/>
            <person name="Xie B."/>
        </authorList>
    </citation>
    <scope>NUCLEOTIDE SEQUENCE</scope>
    <source>
        <strain evidence="10">BazhouSP</strain>
    </source>
</reference>
<dbReference type="PROSITE" id="PS00221">
    <property type="entry name" value="MIP"/>
    <property type="match status" value="1"/>
</dbReference>
<feature type="transmembrane region" description="Helical" evidence="9">
    <location>
        <begin position="371"/>
        <end position="391"/>
    </location>
</feature>
<keyword evidence="3 8" id="KW-0813">Transport</keyword>
<dbReference type="GO" id="GO:0015254">
    <property type="term" value="F:glycerol channel activity"/>
    <property type="evidence" value="ECO:0007669"/>
    <property type="project" value="TreeGrafter"/>
</dbReference>
<dbReference type="SUPFAM" id="SSF81338">
    <property type="entry name" value="Aquaporin-like"/>
    <property type="match status" value="1"/>
</dbReference>
<evidence type="ECO:0000256" key="3">
    <source>
        <dbReference type="ARBA" id="ARBA00022448"/>
    </source>
</evidence>
<dbReference type="InterPro" id="IPR022357">
    <property type="entry name" value="MIP_CS"/>
</dbReference>
<dbReference type="PANTHER" id="PTHR43829">
    <property type="entry name" value="AQUAPORIN OR AQUAGLYCEROPORIN RELATED"/>
    <property type="match status" value="1"/>
</dbReference>
<evidence type="ECO:0000313" key="11">
    <source>
        <dbReference type="Proteomes" id="UP001201812"/>
    </source>
</evidence>
<keyword evidence="5 9" id="KW-1133">Transmembrane helix</keyword>
<organism evidence="10 11">
    <name type="scientific">Ditylenchus destructor</name>
    <dbReference type="NCBI Taxonomy" id="166010"/>
    <lineage>
        <taxon>Eukaryota</taxon>
        <taxon>Metazoa</taxon>
        <taxon>Ecdysozoa</taxon>
        <taxon>Nematoda</taxon>
        <taxon>Chromadorea</taxon>
        <taxon>Rhabditida</taxon>
        <taxon>Tylenchina</taxon>
        <taxon>Tylenchomorpha</taxon>
        <taxon>Sphaerularioidea</taxon>
        <taxon>Anguinidae</taxon>
        <taxon>Anguininae</taxon>
        <taxon>Ditylenchus</taxon>
    </lineage>
</organism>
<feature type="transmembrane region" description="Helical" evidence="9">
    <location>
        <begin position="193"/>
        <end position="212"/>
    </location>
</feature>
<sequence>MEKPVGARISRRPKAQVGGMRLHNAANQVPKEKFKDQAVMPAANQIEKPGFVPYTPTTSNHAQYNFHRNDPNYQNFVTVPNYSVSTVSQSHAKPYNSHWVDNRIWHFKQPAAPKENTLIARRRWYNCMTDYEWTTWNKMESLRENLVDHIRTENSAVREFMAEFIGTFFLLLIGTSANIQTAFMESGLLGTQLAWGFGFAFAVYLAASVSGAHLNPAISFAALFNGQLSPPRFLLYVVAQILGAFVGTGISYLGHLDDINQMDSDVRDVNSSMSTARLFTTFPTDHMTVLGCLTDQVIGTAILAGCLSLITDKRHRIPSGVIPLLAGLVMSTIAMTYGMQGFAINPARDFGPRLFLLCVGYGWQVFSAHDYYFWIPIIGPIIGALFGTWIYKLFVGIHGLNENIDITGGKPYPRDDRGYKDYSINSFTPENNLISFNSLPR</sequence>
<feature type="transmembrane region" description="Helical" evidence="9">
    <location>
        <begin position="160"/>
        <end position="181"/>
    </location>
</feature>
<evidence type="ECO:0000256" key="9">
    <source>
        <dbReference type="SAM" id="Phobius"/>
    </source>
</evidence>
<evidence type="ECO:0000256" key="2">
    <source>
        <dbReference type="ARBA" id="ARBA00006175"/>
    </source>
</evidence>
<dbReference type="AlphaFoldDB" id="A0AAD4NFI3"/>
<feature type="transmembrane region" description="Helical" evidence="9">
    <location>
        <begin position="233"/>
        <end position="254"/>
    </location>
</feature>
<name>A0AAD4NFI3_9BILA</name>
<comment type="function">
    <text evidence="7">Aquaglyceroporin that may modulate the water content and osmolytes during anhydrobiosis.</text>
</comment>
<dbReference type="PANTHER" id="PTHR43829:SF4">
    <property type="entry name" value="AQUAPORIN-9"/>
    <property type="match status" value="1"/>
</dbReference>
<comment type="caution">
    <text evidence="10">The sequence shown here is derived from an EMBL/GenBank/DDBJ whole genome shotgun (WGS) entry which is preliminary data.</text>
</comment>
<dbReference type="CDD" id="cd00333">
    <property type="entry name" value="MIP"/>
    <property type="match status" value="1"/>
</dbReference>
<evidence type="ECO:0000256" key="5">
    <source>
        <dbReference type="ARBA" id="ARBA00022989"/>
    </source>
</evidence>